<feature type="transmembrane region" description="Helical" evidence="2">
    <location>
        <begin position="6"/>
        <end position="25"/>
    </location>
</feature>
<keyword evidence="2" id="KW-0472">Membrane</keyword>
<evidence type="ECO:0000256" key="1">
    <source>
        <dbReference type="SAM" id="MobiDB-lite"/>
    </source>
</evidence>
<organism evidence="3 4">
    <name type="scientific">candidate division MSBL1 archaeon SCGC-AAA382A20</name>
    <dbReference type="NCBI Taxonomy" id="1698280"/>
    <lineage>
        <taxon>Archaea</taxon>
        <taxon>Methanobacteriati</taxon>
        <taxon>Methanobacteriota</taxon>
        <taxon>candidate division MSBL1</taxon>
    </lineage>
</organism>
<evidence type="ECO:0000313" key="3">
    <source>
        <dbReference type="EMBL" id="KXB05675.1"/>
    </source>
</evidence>
<proteinExistence type="predicted"/>
<keyword evidence="2" id="KW-0812">Transmembrane</keyword>
<name>A0A133VGX6_9EURY</name>
<keyword evidence="4" id="KW-1185">Reference proteome</keyword>
<feature type="region of interest" description="Disordered" evidence="1">
    <location>
        <begin position="108"/>
        <end position="129"/>
    </location>
</feature>
<reference evidence="3 4" key="1">
    <citation type="journal article" date="2016" name="Sci. Rep.">
        <title>Metabolic traits of an uncultured archaeal lineage -MSBL1- from brine pools of the Red Sea.</title>
        <authorList>
            <person name="Mwirichia R."/>
            <person name="Alam I."/>
            <person name="Rashid M."/>
            <person name="Vinu M."/>
            <person name="Ba-Alawi W."/>
            <person name="Anthony Kamau A."/>
            <person name="Kamanda Ngugi D."/>
            <person name="Goker M."/>
            <person name="Klenk H.P."/>
            <person name="Bajic V."/>
            <person name="Stingl U."/>
        </authorList>
    </citation>
    <scope>NUCLEOTIDE SEQUENCE [LARGE SCALE GENOMIC DNA]</scope>
    <source>
        <strain evidence="3">SCGC-AAA382A20</strain>
    </source>
</reference>
<dbReference type="Proteomes" id="UP000070263">
    <property type="component" value="Unassembled WGS sequence"/>
</dbReference>
<dbReference type="AlphaFoldDB" id="A0A133VGX6"/>
<protein>
    <submittedName>
        <fullName evidence="3">Uncharacterized protein</fullName>
    </submittedName>
</protein>
<sequence length="129" mass="14815">MEIVLHIFQILFILMGLGLFVAFLQRFPYMGFKGYNLSFFLVSLIEIGGVIISFVLHSWWPLLGAFLIMWGFRSLGLEPGYTLEKENDSVEEFLKFLRKGESDIEFKSSVGDGPVKQNENSKINKENLE</sequence>
<accession>A0A133VGX6</accession>
<comment type="caution">
    <text evidence="3">The sequence shown here is derived from an EMBL/GenBank/DDBJ whole genome shotgun (WGS) entry which is preliminary data.</text>
</comment>
<gene>
    <name evidence="3" type="ORF">AKJ51_04880</name>
</gene>
<evidence type="ECO:0000313" key="4">
    <source>
        <dbReference type="Proteomes" id="UP000070263"/>
    </source>
</evidence>
<feature type="transmembrane region" description="Helical" evidence="2">
    <location>
        <begin position="37"/>
        <end position="60"/>
    </location>
</feature>
<keyword evidence="2" id="KW-1133">Transmembrane helix</keyword>
<evidence type="ECO:0000256" key="2">
    <source>
        <dbReference type="SAM" id="Phobius"/>
    </source>
</evidence>
<dbReference type="EMBL" id="LHYE01000085">
    <property type="protein sequence ID" value="KXB05675.1"/>
    <property type="molecule type" value="Genomic_DNA"/>
</dbReference>